<gene>
    <name evidence="1" type="ORF">PFISCL1PPCAC_23857</name>
</gene>
<organism evidence="1 2">
    <name type="scientific">Pristionchus fissidentatus</name>
    <dbReference type="NCBI Taxonomy" id="1538716"/>
    <lineage>
        <taxon>Eukaryota</taxon>
        <taxon>Metazoa</taxon>
        <taxon>Ecdysozoa</taxon>
        <taxon>Nematoda</taxon>
        <taxon>Chromadorea</taxon>
        <taxon>Rhabditida</taxon>
        <taxon>Rhabditina</taxon>
        <taxon>Diplogasteromorpha</taxon>
        <taxon>Diplogasteroidea</taxon>
        <taxon>Neodiplogasteridae</taxon>
        <taxon>Pristionchus</taxon>
    </lineage>
</organism>
<comment type="caution">
    <text evidence="1">The sequence shown here is derived from an EMBL/GenBank/DDBJ whole genome shotgun (WGS) entry which is preliminary data.</text>
</comment>
<keyword evidence="2" id="KW-1185">Reference proteome</keyword>
<name>A0AAV5WPN7_9BILA</name>
<sequence>FCRNTVYNARGGFGGHRSVVSWKGFECACQPGRKTKKGGSAVRVVLSCEDEDICAQLKCPSLGEGWICLKELGTCACDRSKGYVQRVNANGAYCTKDECTAEDTRGPNTVSNFKHRSLISCDSVTKKWKDVAGYTFIRNNVTNAVIGLMDIDECLNENYCCNRQKAQCK</sequence>
<reference evidence="1" key="1">
    <citation type="submission" date="2023-10" db="EMBL/GenBank/DDBJ databases">
        <title>Genome assembly of Pristionchus species.</title>
        <authorList>
            <person name="Yoshida K."/>
            <person name="Sommer R.J."/>
        </authorList>
    </citation>
    <scope>NUCLEOTIDE SEQUENCE</scope>
    <source>
        <strain evidence="1">RS5133</strain>
    </source>
</reference>
<evidence type="ECO:0008006" key="3">
    <source>
        <dbReference type="Google" id="ProtNLM"/>
    </source>
</evidence>
<dbReference type="EMBL" id="BTSY01000006">
    <property type="protein sequence ID" value="GMT32560.1"/>
    <property type="molecule type" value="Genomic_DNA"/>
</dbReference>
<feature type="non-terminal residue" evidence="1">
    <location>
        <position position="1"/>
    </location>
</feature>
<evidence type="ECO:0000313" key="1">
    <source>
        <dbReference type="EMBL" id="GMT32560.1"/>
    </source>
</evidence>
<feature type="non-terminal residue" evidence="1">
    <location>
        <position position="169"/>
    </location>
</feature>
<protein>
    <recommendedName>
        <fullName evidence="3">Follistatin</fullName>
    </recommendedName>
</protein>
<dbReference type="Proteomes" id="UP001432322">
    <property type="component" value="Unassembled WGS sequence"/>
</dbReference>
<proteinExistence type="predicted"/>
<evidence type="ECO:0000313" key="2">
    <source>
        <dbReference type="Proteomes" id="UP001432322"/>
    </source>
</evidence>
<accession>A0AAV5WPN7</accession>
<dbReference type="AlphaFoldDB" id="A0AAV5WPN7"/>